<evidence type="ECO:0000313" key="1">
    <source>
        <dbReference type="EMBL" id="KAG9396506.1"/>
    </source>
</evidence>
<name>A0A8J6E466_9EUKA</name>
<proteinExistence type="predicted"/>
<evidence type="ECO:0000313" key="2">
    <source>
        <dbReference type="Proteomes" id="UP000717585"/>
    </source>
</evidence>
<dbReference type="EMBL" id="JAHDYR010000005">
    <property type="protein sequence ID" value="KAG9396506.1"/>
    <property type="molecule type" value="Genomic_DNA"/>
</dbReference>
<dbReference type="AlphaFoldDB" id="A0A8J6E466"/>
<comment type="caution">
    <text evidence="1">The sequence shown here is derived from an EMBL/GenBank/DDBJ whole genome shotgun (WGS) entry which is preliminary data.</text>
</comment>
<accession>A0A8J6E466</accession>
<gene>
    <name evidence="1" type="ORF">J8273_1499</name>
</gene>
<reference evidence="1" key="1">
    <citation type="submission" date="2021-05" db="EMBL/GenBank/DDBJ databases">
        <title>A free-living protist that lacks canonical eukaryotic 1 DNA replication and segregation systems.</title>
        <authorList>
            <person name="Salas-Leiva D.E."/>
            <person name="Tromer E.C."/>
            <person name="Curtis B.A."/>
            <person name="Jerlstrom-Hultqvist J."/>
            <person name="Kolisko M."/>
            <person name="Yi Z."/>
            <person name="Salas-Leiva J.S."/>
            <person name="Gallot-Lavallee L."/>
            <person name="Kops G.J.P.L."/>
            <person name="Archibald J.M."/>
            <person name="Simpson A.G.B."/>
            <person name="Roger A.J."/>
        </authorList>
    </citation>
    <scope>NUCLEOTIDE SEQUENCE</scope>
    <source>
        <strain evidence="1">BICM</strain>
    </source>
</reference>
<dbReference type="Proteomes" id="UP000717585">
    <property type="component" value="Unassembled WGS sequence"/>
</dbReference>
<keyword evidence="2" id="KW-1185">Reference proteome</keyword>
<protein>
    <submittedName>
        <fullName evidence="1">Uncharacterized protein</fullName>
    </submittedName>
</protein>
<organism evidence="1 2">
    <name type="scientific">Carpediemonas membranifera</name>
    <dbReference type="NCBI Taxonomy" id="201153"/>
    <lineage>
        <taxon>Eukaryota</taxon>
        <taxon>Metamonada</taxon>
        <taxon>Carpediemonas-like organisms</taxon>
        <taxon>Carpediemonas</taxon>
    </lineage>
</organism>
<sequence>MEYLNAVSTLEEDHTEGTDKTKVWLCSVDVESVGTPKDDRGVDEIYSEAGAIIYDPYRKEIKGFRHGLLAHDLPVAMLNQSLDTSWRVHGLPPCTFVDIYTGAPPQNMRRHFVGFHVYARTLKEAITQMESDNKHDGGESFLQLLSNPIWTMDRSNRLTADQKASGQSMENLATTHTKDWLSVSRLLRVWPAPYESAKQNNWSDVELADMIPKDLTKALANMDSGRIKPSFLPKDWGIFKGDAAGNIMDRMTYLALRALRDLARGGIALDCIRRFLRHTAGQPMTDTAVIAAFLDRLSAERRADTLIPNALRTLLDRSSLPAHAIRHHVRRAIMLGHEPVVYLLMTLGHSQGCLDPSEVQLMPELYLRRVRRPSGFGVLNISPLQGFTMKPTRDTCPTLLPDTNDVTCEYMPVAVWGHRLDHGRLRLLVSYPLNRHGGQYLAIIRVTDDTAKIACIKDYLEWLRLVNRTERPVDYNGVEIRRARIV</sequence>